<accession>A0ABQ2K9V5</accession>
<dbReference type="InterPro" id="IPR001238">
    <property type="entry name" value="DNA-binding_RecF"/>
</dbReference>
<comment type="subcellular location">
    <subcellularLocation>
        <location evidence="1 13 14">Cytoplasm</location>
    </subcellularLocation>
</comment>
<proteinExistence type="inferred from homology"/>
<evidence type="ECO:0000256" key="14">
    <source>
        <dbReference type="RuleBase" id="RU000578"/>
    </source>
</evidence>
<dbReference type="Pfam" id="PF02463">
    <property type="entry name" value="SMC_N"/>
    <property type="match status" value="1"/>
</dbReference>
<dbReference type="EMBL" id="BMLM01000001">
    <property type="protein sequence ID" value="GGN77175.1"/>
    <property type="molecule type" value="Genomic_DNA"/>
</dbReference>
<gene>
    <name evidence="13 16" type="primary">recF</name>
    <name evidence="16" type="ORF">GCM10010968_01330</name>
</gene>
<dbReference type="PANTHER" id="PTHR32182:SF0">
    <property type="entry name" value="DNA REPLICATION AND REPAIR PROTEIN RECF"/>
    <property type="match status" value="1"/>
</dbReference>
<dbReference type="SUPFAM" id="SSF52540">
    <property type="entry name" value="P-loop containing nucleoside triphosphate hydrolases"/>
    <property type="match status" value="1"/>
</dbReference>
<sequence>MRVSRLALTDFRNYRSADVAFEPGANLLVGRNGQGKTNIVESLVWIATGSSHRVPTDVALIRAGEQRAIVRCTVTNDERSFQLDVELNAKGANRAQANGNGVRIRDLPRYLQAVLFSPEDLQLVRADPAGRRRFLDELAVMRAPRLAGVHSDLDRVLRQRNSLLKSARASRLREDELTTLEVWDGRLVELGLEVLRTRQALVADLAPHVAEAYRVVAGDEHRAEIALVTNVPADAEAFRALLAQRRRDELDRGVSLVGPHRDDLELQLNGLLARHYASHGESWSFALALRLASAQLLRDGSGGDPVMILDDVFAELDAGRRQRLAEAAGGFEQVLITAAVEDDVPEALRDHRIRIDAGVVVEAGAAARTPVERAGDPDVDPDAEAVVGVDERADAEAVDG</sequence>
<dbReference type="Gene3D" id="1.20.1050.90">
    <property type="entry name" value="RecF/RecN/SMC, N-terminal domain"/>
    <property type="match status" value="1"/>
</dbReference>
<evidence type="ECO:0000256" key="10">
    <source>
        <dbReference type="ARBA" id="ARBA00023204"/>
    </source>
</evidence>
<keyword evidence="17" id="KW-1185">Reference proteome</keyword>
<evidence type="ECO:0000256" key="13">
    <source>
        <dbReference type="HAMAP-Rule" id="MF_00365"/>
    </source>
</evidence>
<feature type="binding site" evidence="13">
    <location>
        <begin position="30"/>
        <end position="37"/>
    </location>
    <ligand>
        <name>ATP</name>
        <dbReference type="ChEBI" id="CHEBI:30616"/>
    </ligand>
</feature>
<evidence type="ECO:0000256" key="9">
    <source>
        <dbReference type="ARBA" id="ARBA00023125"/>
    </source>
</evidence>
<keyword evidence="5 13" id="KW-0235">DNA replication</keyword>
<evidence type="ECO:0000256" key="11">
    <source>
        <dbReference type="ARBA" id="ARBA00023236"/>
    </source>
</evidence>
<keyword evidence="11 13" id="KW-0742">SOS response</keyword>
<dbReference type="Proteomes" id="UP000626982">
    <property type="component" value="Unassembled WGS sequence"/>
</dbReference>
<reference evidence="17" key="1">
    <citation type="journal article" date="2019" name="Int. J. Syst. Evol. Microbiol.">
        <title>The Global Catalogue of Microorganisms (GCM) 10K type strain sequencing project: providing services to taxonomists for standard genome sequencing and annotation.</title>
        <authorList>
            <consortium name="The Broad Institute Genomics Platform"/>
            <consortium name="The Broad Institute Genome Sequencing Center for Infectious Disease"/>
            <person name="Wu L."/>
            <person name="Ma J."/>
        </authorList>
    </citation>
    <scope>NUCLEOTIDE SEQUENCE [LARGE SCALE GENOMIC DNA]</scope>
    <source>
        <strain evidence="17">CGMCC 1.6960</strain>
    </source>
</reference>
<evidence type="ECO:0000256" key="2">
    <source>
        <dbReference type="ARBA" id="ARBA00008016"/>
    </source>
</evidence>
<organism evidence="16 17">
    <name type="scientific">Agrococcus terreus</name>
    <dbReference type="NCBI Taxonomy" id="574649"/>
    <lineage>
        <taxon>Bacteria</taxon>
        <taxon>Bacillati</taxon>
        <taxon>Actinomycetota</taxon>
        <taxon>Actinomycetes</taxon>
        <taxon>Micrococcales</taxon>
        <taxon>Microbacteriaceae</taxon>
        <taxon>Agrococcus</taxon>
    </lineage>
</organism>
<evidence type="ECO:0000256" key="5">
    <source>
        <dbReference type="ARBA" id="ARBA00022705"/>
    </source>
</evidence>
<evidence type="ECO:0000256" key="3">
    <source>
        <dbReference type="ARBA" id="ARBA00020170"/>
    </source>
</evidence>
<keyword evidence="6 13" id="KW-0547">Nucleotide-binding</keyword>
<name>A0ABQ2K9V5_9MICO</name>
<dbReference type="PROSITE" id="PS00618">
    <property type="entry name" value="RECF_2"/>
    <property type="match status" value="1"/>
</dbReference>
<protein>
    <recommendedName>
        <fullName evidence="3 13">DNA replication and repair protein RecF</fullName>
    </recommendedName>
</protein>
<dbReference type="PANTHER" id="PTHR32182">
    <property type="entry name" value="DNA REPLICATION AND REPAIR PROTEIN RECF"/>
    <property type="match status" value="1"/>
</dbReference>
<dbReference type="NCBIfam" id="TIGR00611">
    <property type="entry name" value="recf"/>
    <property type="match status" value="1"/>
</dbReference>
<dbReference type="InterPro" id="IPR018078">
    <property type="entry name" value="DNA-binding_RecF_CS"/>
</dbReference>
<keyword evidence="7 13" id="KW-0227">DNA damage</keyword>
<evidence type="ECO:0000256" key="7">
    <source>
        <dbReference type="ARBA" id="ARBA00022763"/>
    </source>
</evidence>
<evidence type="ECO:0000256" key="8">
    <source>
        <dbReference type="ARBA" id="ARBA00022840"/>
    </source>
</evidence>
<dbReference type="RefSeq" id="WP_188714953.1">
    <property type="nucleotide sequence ID" value="NZ_BAABBD010000001.1"/>
</dbReference>
<comment type="function">
    <text evidence="12 13 14">The RecF protein is involved in DNA metabolism; it is required for DNA replication and normal SOS inducibility. RecF binds preferentially to single-stranded, linear DNA. It also seems to bind ATP.</text>
</comment>
<evidence type="ECO:0000256" key="4">
    <source>
        <dbReference type="ARBA" id="ARBA00022490"/>
    </source>
</evidence>
<keyword evidence="10 13" id="KW-0234">DNA repair</keyword>
<evidence type="ECO:0000313" key="16">
    <source>
        <dbReference type="EMBL" id="GGN77175.1"/>
    </source>
</evidence>
<evidence type="ECO:0000259" key="15">
    <source>
        <dbReference type="Pfam" id="PF02463"/>
    </source>
</evidence>
<dbReference type="InterPro" id="IPR003395">
    <property type="entry name" value="RecF/RecN/SMC_N"/>
</dbReference>
<evidence type="ECO:0000256" key="6">
    <source>
        <dbReference type="ARBA" id="ARBA00022741"/>
    </source>
</evidence>
<evidence type="ECO:0000256" key="1">
    <source>
        <dbReference type="ARBA" id="ARBA00004496"/>
    </source>
</evidence>
<evidence type="ECO:0000256" key="12">
    <source>
        <dbReference type="ARBA" id="ARBA00025401"/>
    </source>
</evidence>
<comment type="caution">
    <text evidence="16">The sequence shown here is derived from an EMBL/GenBank/DDBJ whole genome shotgun (WGS) entry which is preliminary data.</text>
</comment>
<dbReference type="Gene3D" id="3.40.50.300">
    <property type="entry name" value="P-loop containing nucleotide triphosphate hydrolases"/>
    <property type="match status" value="1"/>
</dbReference>
<keyword evidence="9 13" id="KW-0238">DNA-binding</keyword>
<dbReference type="InterPro" id="IPR042174">
    <property type="entry name" value="RecF_2"/>
</dbReference>
<evidence type="ECO:0000313" key="17">
    <source>
        <dbReference type="Proteomes" id="UP000626982"/>
    </source>
</evidence>
<feature type="domain" description="RecF/RecN/SMC N-terminal" evidence="15">
    <location>
        <begin position="3"/>
        <end position="347"/>
    </location>
</feature>
<comment type="similarity">
    <text evidence="2 13 14">Belongs to the RecF family.</text>
</comment>
<keyword evidence="8 13" id="KW-0067">ATP-binding</keyword>
<dbReference type="HAMAP" id="MF_00365">
    <property type="entry name" value="RecF"/>
    <property type="match status" value="1"/>
</dbReference>
<dbReference type="InterPro" id="IPR027417">
    <property type="entry name" value="P-loop_NTPase"/>
</dbReference>
<keyword evidence="4 13" id="KW-0963">Cytoplasm</keyword>